<keyword evidence="3" id="KW-0813">Transport</keyword>
<evidence type="ECO:0000256" key="10">
    <source>
        <dbReference type="ARBA" id="ARBA00029362"/>
    </source>
</evidence>
<dbReference type="EC" id="3.4.22.-" evidence="11"/>
<keyword evidence="5 11" id="KW-0645">Protease</keyword>
<evidence type="ECO:0000313" key="15">
    <source>
        <dbReference type="Proteomes" id="UP001396898"/>
    </source>
</evidence>
<dbReference type="PANTHER" id="PTHR22624:SF49">
    <property type="entry name" value="CYSTEINE PROTEASE"/>
    <property type="match status" value="1"/>
</dbReference>
<comment type="function">
    <text evidence="11">Required for selective autophagic degradation of the nucleus (nucleophagy) as well as for mitophagy which contributes to regulate mitochondrial quantity and quality by eliminating the mitochondria to a basal level to fulfill cellular energy requirements and preventing excess ROS production.</text>
</comment>
<reference evidence="14 15" key="1">
    <citation type="submission" date="2023-01" db="EMBL/GenBank/DDBJ databases">
        <title>Analysis of 21 Apiospora genomes using comparative genomics revels a genus with tremendous synthesis potential of carbohydrate active enzymes and secondary metabolites.</title>
        <authorList>
            <person name="Sorensen T."/>
        </authorList>
    </citation>
    <scope>NUCLEOTIDE SEQUENCE [LARGE SCALE GENOMIC DNA]</scope>
    <source>
        <strain evidence="14 15">CBS 20057</strain>
    </source>
</reference>
<dbReference type="InterPro" id="IPR005078">
    <property type="entry name" value="Peptidase_C54"/>
</dbReference>
<evidence type="ECO:0000259" key="13">
    <source>
        <dbReference type="Pfam" id="PF03416"/>
    </source>
</evidence>
<evidence type="ECO:0000256" key="5">
    <source>
        <dbReference type="ARBA" id="ARBA00022670"/>
    </source>
</evidence>
<evidence type="ECO:0000313" key="14">
    <source>
        <dbReference type="EMBL" id="KAK8018265.1"/>
    </source>
</evidence>
<comment type="subcellular location">
    <subcellularLocation>
        <location evidence="11">Nucleus</location>
    </subcellularLocation>
    <subcellularLocation>
        <location evidence="11">Cytoplasm</location>
    </subcellularLocation>
    <subcellularLocation>
        <location evidence="1">Preautophagosomal structure</location>
    </subcellularLocation>
</comment>
<comment type="caution">
    <text evidence="14">The sequence shown here is derived from an EMBL/GenBank/DDBJ whole genome shotgun (WGS) entry which is preliminary data.</text>
</comment>
<evidence type="ECO:0000256" key="7">
    <source>
        <dbReference type="ARBA" id="ARBA00022807"/>
    </source>
</evidence>
<dbReference type="InterPro" id="IPR046792">
    <property type="entry name" value="Peptidase_C54_cat"/>
</dbReference>
<proteinExistence type="inferred from homology"/>
<name>A0ABR1RTH7_9PEZI</name>
<evidence type="ECO:0000256" key="2">
    <source>
        <dbReference type="ARBA" id="ARBA00010958"/>
    </source>
</evidence>
<accession>A0ABR1RTH7</accession>
<comment type="similarity">
    <text evidence="2 11">Belongs to the peptidase C54 family.</text>
</comment>
<keyword evidence="4 11" id="KW-0963">Cytoplasm</keyword>
<feature type="compositionally biased region" description="Low complexity" evidence="12">
    <location>
        <begin position="50"/>
        <end position="64"/>
    </location>
</feature>
<dbReference type="Proteomes" id="UP001396898">
    <property type="component" value="Unassembled WGS sequence"/>
</dbReference>
<organism evidence="14 15">
    <name type="scientific">Apiospora marii</name>
    <dbReference type="NCBI Taxonomy" id="335849"/>
    <lineage>
        <taxon>Eukaryota</taxon>
        <taxon>Fungi</taxon>
        <taxon>Dikarya</taxon>
        <taxon>Ascomycota</taxon>
        <taxon>Pezizomycotina</taxon>
        <taxon>Sordariomycetes</taxon>
        <taxon>Xylariomycetidae</taxon>
        <taxon>Amphisphaeriales</taxon>
        <taxon>Apiosporaceae</taxon>
        <taxon>Apiospora</taxon>
    </lineage>
</organism>
<evidence type="ECO:0000256" key="11">
    <source>
        <dbReference type="RuleBase" id="RU363115"/>
    </source>
</evidence>
<feature type="domain" description="Peptidase C54 catalytic" evidence="13">
    <location>
        <begin position="282"/>
        <end position="437"/>
    </location>
</feature>
<evidence type="ECO:0000256" key="3">
    <source>
        <dbReference type="ARBA" id="ARBA00022448"/>
    </source>
</evidence>
<keyword evidence="7" id="KW-0788">Thiol protease</keyword>
<evidence type="ECO:0000256" key="8">
    <source>
        <dbReference type="ARBA" id="ARBA00022927"/>
    </source>
</evidence>
<keyword evidence="6 11" id="KW-0378">Hydrolase</keyword>
<evidence type="ECO:0000256" key="1">
    <source>
        <dbReference type="ARBA" id="ARBA00004329"/>
    </source>
</evidence>
<gene>
    <name evidence="14" type="ORF">PG991_007455</name>
</gene>
<keyword evidence="15" id="KW-1185">Reference proteome</keyword>
<dbReference type="Pfam" id="PF03416">
    <property type="entry name" value="Peptidase_C54"/>
    <property type="match status" value="2"/>
</dbReference>
<keyword evidence="9" id="KW-0072">Autophagy</keyword>
<protein>
    <recommendedName>
        <fullName evidence="11">Cysteine protease</fullName>
        <ecNumber evidence="11">3.4.22.-</ecNumber>
    </recommendedName>
</protein>
<evidence type="ECO:0000256" key="4">
    <source>
        <dbReference type="ARBA" id="ARBA00022490"/>
    </source>
</evidence>
<feature type="domain" description="Peptidase C54 catalytic" evidence="13">
    <location>
        <begin position="123"/>
        <end position="204"/>
    </location>
</feature>
<sequence length="483" mass="52763">MDSTLEVGRRIVQMFWDPEPTNDVVKDQPVWCLGTSYRLNNSPNTTSSASVQNQTSPSTSTSPNPTVPLPANSELPSGDAAAGKPPVETPVKLPETPPYSTSSSLDSSLAYDEAPLDGGWPPAFLDDFESRLWMTYRSEFEPIAKSHDPKALAALSFSMRIKAQLSDATGFASDSGWGCMIRSGQSLLANAMAIQRLGRGTSRHTGGPRLETLKKRKSSSFSQTMPERHIPCTTSCVMALQPVGNTRANGSALRPPPGASSACFPSGSLLADPIAADLRTARALTNENESSLRVYSTGDGPDVYEDKFMKIAKPDGETFHPTVVLVGTRLGIDKITPVYWEALVASLQMPQSIGIAGGRPSSSHYFIGVQGLYFFYLDPHYTRPALPYHEDASDYTREEVDTCHTRKLRRLHIKEMDPSMLIGFLIRDEQDWQDWRRSVKHVQGKSIIHVSDHDPVAQAGEQDSAISQVEAMSDDDEDAIVSS</sequence>
<dbReference type="SUPFAM" id="SSF54001">
    <property type="entry name" value="Cysteine proteinases"/>
    <property type="match status" value="1"/>
</dbReference>
<dbReference type="InterPro" id="IPR038765">
    <property type="entry name" value="Papain-like_cys_pep_sf"/>
</dbReference>
<feature type="region of interest" description="Disordered" evidence="12">
    <location>
        <begin position="453"/>
        <end position="483"/>
    </location>
</feature>
<evidence type="ECO:0000256" key="6">
    <source>
        <dbReference type="ARBA" id="ARBA00022801"/>
    </source>
</evidence>
<keyword evidence="8" id="KW-0653">Protein transport</keyword>
<comment type="catalytic activity">
    <reaction evidence="10">
        <text>[protein]-C-terminal L-amino acid-glycyl-phosphatidylethanolamide + H2O = [protein]-C-terminal L-amino acid-glycine + a 1,2-diacyl-sn-glycero-3-phosphoethanolamine</text>
        <dbReference type="Rhea" id="RHEA:67548"/>
        <dbReference type="Rhea" id="RHEA-COMP:17323"/>
        <dbReference type="Rhea" id="RHEA-COMP:17324"/>
        <dbReference type="ChEBI" id="CHEBI:15377"/>
        <dbReference type="ChEBI" id="CHEBI:64612"/>
        <dbReference type="ChEBI" id="CHEBI:172940"/>
        <dbReference type="ChEBI" id="CHEBI:172941"/>
    </reaction>
    <physiologicalReaction direction="left-to-right" evidence="10">
        <dbReference type="Rhea" id="RHEA:67549"/>
    </physiologicalReaction>
</comment>
<dbReference type="EMBL" id="JAQQWI010000010">
    <property type="protein sequence ID" value="KAK8018265.1"/>
    <property type="molecule type" value="Genomic_DNA"/>
</dbReference>
<feature type="compositionally biased region" description="Acidic residues" evidence="12">
    <location>
        <begin position="472"/>
        <end position="483"/>
    </location>
</feature>
<evidence type="ECO:0000256" key="12">
    <source>
        <dbReference type="SAM" id="MobiDB-lite"/>
    </source>
</evidence>
<dbReference type="PANTHER" id="PTHR22624">
    <property type="entry name" value="CYSTEINE PROTEASE ATG4"/>
    <property type="match status" value="1"/>
</dbReference>
<evidence type="ECO:0000256" key="9">
    <source>
        <dbReference type="ARBA" id="ARBA00023006"/>
    </source>
</evidence>
<keyword evidence="11" id="KW-0539">Nucleus</keyword>
<feature type="region of interest" description="Disordered" evidence="12">
    <location>
        <begin position="42"/>
        <end position="106"/>
    </location>
</feature>